<evidence type="ECO:0000313" key="2">
    <source>
        <dbReference type="Proteomes" id="UP000198683"/>
    </source>
</evidence>
<keyword evidence="2" id="KW-1185">Reference proteome</keyword>
<sequence>MTWRWRYEDAHGGEVTDRPLPREVFPSQADAESWLGENWRDLLASGVEQVALLEEDRVEYAGMSLRAE</sequence>
<dbReference type="Proteomes" id="UP000198683">
    <property type="component" value="Unassembled WGS sequence"/>
</dbReference>
<reference evidence="1 2" key="1">
    <citation type="submission" date="2016-10" db="EMBL/GenBank/DDBJ databases">
        <authorList>
            <person name="de Groot N.N."/>
        </authorList>
    </citation>
    <scope>NUCLEOTIDE SEQUENCE [LARGE SCALE GENOMIC DNA]</scope>
    <source>
        <strain evidence="1 2">CGMCC 4.5681</strain>
    </source>
</reference>
<evidence type="ECO:0000313" key="1">
    <source>
        <dbReference type="EMBL" id="SDJ19606.1"/>
    </source>
</evidence>
<gene>
    <name evidence="1" type="ORF">SAMN05421874_10125</name>
</gene>
<protein>
    <submittedName>
        <fullName evidence="1">Uncharacterized protein</fullName>
    </submittedName>
</protein>
<dbReference type="RefSeq" id="WP_090758272.1">
    <property type="nucleotide sequence ID" value="NZ_FNFB01000001.1"/>
</dbReference>
<dbReference type="EMBL" id="FNFB01000001">
    <property type="protein sequence ID" value="SDJ19606.1"/>
    <property type="molecule type" value="Genomic_DNA"/>
</dbReference>
<name>A0A1G8RRL8_9ACTN</name>
<organism evidence="1 2">
    <name type="scientific">Nonomuraea maritima</name>
    <dbReference type="NCBI Taxonomy" id="683260"/>
    <lineage>
        <taxon>Bacteria</taxon>
        <taxon>Bacillati</taxon>
        <taxon>Actinomycetota</taxon>
        <taxon>Actinomycetes</taxon>
        <taxon>Streptosporangiales</taxon>
        <taxon>Streptosporangiaceae</taxon>
        <taxon>Nonomuraea</taxon>
    </lineage>
</organism>
<dbReference type="STRING" id="683260.SAMN05421874_10125"/>
<dbReference type="OrthoDB" id="3214648at2"/>
<accession>A0A1G8RRL8</accession>
<dbReference type="AlphaFoldDB" id="A0A1G8RRL8"/>
<proteinExistence type="predicted"/>